<gene>
    <name evidence="2" type="ORF">CAG99_08850</name>
</gene>
<dbReference type="AlphaFoldDB" id="A0A1W7CW56"/>
<sequence>MARLRHTIDLTSVSRRHVERSVDVAHGVVARLRADGGTLRAPDGRAVEEIALRSGEHLRPGARYGLVDGEGQTVEAELLAWDRVRGSGVRVAAAEPAHLSPESGRSSSARMASTLWLRSAERPRRVELSLDGALVRPDGRRLRLRWFTLSGVLDLTRWWEAVEGPGQPGRPALVVRARHPILRAAVHAGPRPGPDGTWRLDVVVMVRGRGLARPVAAVPLLVTRRMMHRALGRALARLAEDWDHGIVPEFERDPEDLSRRLLDHLCTPRPGTPPAAEGRGGARD</sequence>
<feature type="region of interest" description="Disordered" evidence="1">
    <location>
        <begin position="264"/>
        <end position="284"/>
    </location>
</feature>
<keyword evidence="3" id="KW-1185">Reference proteome</keyword>
<dbReference type="OrthoDB" id="3420364at2"/>
<dbReference type="Proteomes" id="UP000194218">
    <property type="component" value="Chromosome"/>
</dbReference>
<reference evidence="2 3" key="1">
    <citation type="submission" date="2017-05" db="EMBL/GenBank/DDBJ databases">
        <title>Complete genome sequence of Streptomyces sp. SCSIO 03032 revealed the diverse biosynthetic pathways for its bioactive secondary metabolites.</title>
        <authorList>
            <person name="Ma L."/>
            <person name="Zhu Y."/>
            <person name="Zhang W."/>
            <person name="Zhang G."/>
            <person name="Tian X."/>
            <person name="Zhang S."/>
            <person name="Zhang C."/>
        </authorList>
    </citation>
    <scope>NUCLEOTIDE SEQUENCE [LARGE SCALE GENOMIC DNA]</scope>
    <source>
        <strain evidence="2 3">SCSIO 03032</strain>
    </source>
</reference>
<evidence type="ECO:0000313" key="2">
    <source>
        <dbReference type="EMBL" id="ARQ68957.1"/>
    </source>
</evidence>
<proteinExistence type="predicted"/>
<name>A0A1W7CW56_9ACTN</name>
<dbReference type="RefSeq" id="WP_086158456.1">
    <property type="nucleotide sequence ID" value="NZ_CP021121.1"/>
</dbReference>
<organism evidence="2 3">
    <name type="scientific">Streptomyces marincola</name>
    <dbReference type="NCBI Taxonomy" id="2878388"/>
    <lineage>
        <taxon>Bacteria</taxon>
        <taxon>Bacillati</taxon>
        <taxon>Actinomycetota</taxon>
        <taxon>Actinomycetes</taxon>
        <taxon>Kitasatosporales</taxon>
        <taxon>Streptomycetaceae</taxon>
        <taxon>Streptomyces</taxon>
    </lineage>
</organism>
<protein>
    <submittedName>
        <fullName evidence="2">Uncharacterized protein</fullName>
    </submittedName>
</protein>
<dbReference type="KEGG" id="smao:CAG99_08850"/>
<dbReference type="EMBL" id="CP021121">
    <property type="protein sequence ID" value="ARQ68957.1"/>
    <property type="molecule type" value="Genomic_DNA"/>
</dbReference>
<evidence type="ECO:0000256" key="1">
    <source>
        <dbReference type="SAM" id="MobiDB-lite"/>
    </source>
</evidence>
<accession>A0A1W7CW56</accession>
<evidence type="ECO:0000313" key="3">
    <source>
        <dbReference type="Proteomes" id="UP000194218"/>
    </source>
</evidence>